<dbReference type="AlphaFoldDB" id="A0ABD1IHR1"/>
<keyword evidence="1" id="KW-0378">Hydrolase</keyword>
<gene>
    <name evidence="1" type="ORF">AAHA92_02376</name>
</gene>
<dbReference type="EMBL" id="JBEAFC010000002">
    <property type="protein sequence ID" value="KAL1566816.1"/>
    <property type="molecule type" value="Genomic_DNA"/>
</dbReference>
<accession>A0ABD1IHR1</accession>
<dbReference type="Proteomes" id="UP001567538">
    <property type="component" value="Unassembled WGS sequence"/>
</dbReference>
<proteinExistence type="predicted"/>
<name>A0ABD1IHR1_SALDI</name>
<reference evidence="1 2" key="1">
    <citation type="submission" date="2024-06" db="EMBL/GenBank/DDBJ databases">
        <title>A chromosome level genome sequence of Diviner's sage (Salvia divinorum).</title>
        <authorList>
            <person name="Ford S.A."/>
            <person name="Ro D.-K."/>
            <person name="Ness R.W."/>
            <person name="Phillips M.A."/>
        </authorList>
    </citation>
    <scope>NUCLEOTIDE SEQUENCE [LARGE SCALE GENOMIC DNA]</scope>
    <source>
        <strain evidence="1">SAF-2024a</strain>
        <tissue evidence="1">Leaf</tissue>
    </source>
</reference>
<organism evidence="1 2">
    <name type="scientific">Salvia divinorum</name>
    <name type="common">Maria pastora</name>
    <name type="synonym">Diviner's sage</name>
    <dbReference type="NCBI Taxonomy" id="28513"/>
    <lineage>
        <taxon>Eukaryota</taxon>
        <taxon>Viridiplantae</taxon>
        <taxon>Streptophyta</taxon>
        <taxon>Embryophyta</taxon>
        <taxon>Tracheophyta</taxon>
        <taxon>Spermatophyta</taxon>
        <taxon>Magnoliopsida</taxon>
        <taxon>eudicotyledons</taxon>
        <taxon>Gunneridae</taxon>
        <taxon>Pentapetalae</taxon>
        <taxon>asterids</taxon>
        <taxon>lamiids</taxon>
        <taxon>Lamiales</taxon>
        <taxon>Lamiaceae</taxon>
        <taxon>Nepetoideae</taxon>
        <taxon>Mentheae</taxon>
        <taxon>Salviinae</taxon>
        <taxon>Salvia</taxon>
        <taxon>Salvia subgen. Calosphace</taxon>
    </lineage>
</organism>
<evidence type="ECO:0000313" key="1">
    <source>
        <dbReference type="EMBL" id="KAL1566816.1"/>
    </source>
</evidence>
<dbReference type="EC" id="3.4.19.12" evidence="1"/>
<sequence length="101" mass="11355">MAQTSSQPTGKTVKTPVQKFVEHFRVLKHSESYRFGIGKDSAIIYNHKIIFPPKLFIQLYSCNGIELHPVDFLVCGNRSCAVFLSSSLFSNSLQSPPPFCF</sequence>
<keyword evidence="2" id="KW-1185">Reference proteome</keyword>
<comment type="caution">
    <text evidence="1">The sequence shown here is derived from an EMBL/GenBank/DDBJ whole genome shotgun (WGS) entry which is preliminary data.</text>
</comment>
<dbReference type="GO" id="GO:0004843">
    <property type="term" value="F:cysteine-type deubiquitinase activity"/>
    <property type="evidence" value="ECO:0007669"/>
    <property type="project" value="UniProtKB-EC"/>
</dbReference>
<evidence type="ECO:0000313" key="2">
    <source>
        <dbReference type="Proteomes" id="UP001567538"/>
    </source>
</evidence>
<protein>
    <submittedName>
        <fullName evidence="1">Ubiquitinyl hydrolase 1</fullName>
        <ecNumber evidence="1">3.4.19.12</ecNumber>
    </submittedName>
</protein>